<reference evidence="1 3" key="1">
    <citation type="journal article" date="2014" name="Am. J. Bot.">
        <title>Genome assembly and annotation for red clover (Trifolium pratense; Fabaceae).</title>
        <authorList>
            <person name="Istvanek J."/>
            <person name="Jaros M."/>
            <person name="Krenek A."/>
            <person name="Repkova J."/>
        </authorList>
    </citation>
    <scope>NUCLEOTIDE SEQUENCE [LARGE SCALE GENOMIC DNA]</scope>
    <source>
        <strain evidence="3">cv. Tatra</strain>
        <tissue evidence="1">Young leaves</tissue>
    </source>
</reference>
<accession>A0A2K3KQ20</accession>
<dbReference type="EMBL" id="ASHM01251492">
    <property type="protein sequence ID" value="PNX69527.1"/>
    <property type="molecule type" value="Genomic_DNA"/>
</dbReference>
<evidence type="ECO:0000313" key="2">
    <source>
        <dbReference type="EMBL" id="PNX69527.1"/>
    </source>
</evidence>
<proteinExistence type="predicted"/>
<sequence>MRLQERHVPCPLSCPLCNHDIEDDWHVLVDCEVSIQARQAA</sequence>
<name>A0A2K3KQ20_TRIPR</name>
<protein>
    <recommendedName>
        <fullName evidence="4">Reverse transcriptase zinc-binding domain-containing protein</fullName>
    </recommendedName>
</protein>
<evidence type="ECO:0000313" key="3">
    <source>
        <dbReference type="Proteomes" id="UP000236291"/>
    </source>
</evidence>
<evidence type="ECO:0008006" key="4">
    <source>
        <dbReference type="Google" id="ProtNLM"/>
    </source>
</evidence>
<comment type="caution">
    <text evidence="1">The sequence shown here is derived from an EMBL/GenBank/DDBJ whole genome shotgun (WGS) entry which is preliminary data.</text>
</comment>
<reference evidence="1 3" key="2">
    <citation type="journal article" date="2017" name="Front. Plant Sci.">
        <title>Gene Classification and Mining of Molecular Markers Useful in Red Clover (Trifolium pratense) Breeding.</title>
        <authorList>
            <person name="Istvanek J."/>
            <person name="Dluhosova J."/>
            <person name="Dluhos P."/>
            <person name="Patkova L."/>
            <person name="Nedelnik J."/>
            <person name="Repkova J."/>
        </authorList>
    </citation>
    <scope>NUCLEOTIDE SEQUENCE [LARGE SCALE GENOMIC DNA]</scope>
    <source>
        <strain evidence="3">cv. Tatra</strain>
        <tissue evidence="1">Young leaves</tissue>
    </source>
</reference>
<feature type="non-terminal residue" evidence="1">
    <location>
        <position position="41"/>
    </location>
</feature>
<dbReference type="Proteomes" id="UP000236291">
    <property type="component" value="Unassembled WGS sequence"/>
</dbReference>
<evidence type="ECO:0000313" key="1">
    <source>
        <dbReference type="EMBL" id="PNX68366.1"/>
    </source>
</evidence>
<organism evidence="1 3">
    <name type="scientific">Trifolium pratense</name>
    <name type="common">Red clover</name>
    <dbReference type="NCBI Taxonomy" id="57577"/>
    <lineage>
        <taxon>Eukaryota</taxon>
        <taxon>Viridiplantae</taxon>
        <taxon>Streptophyta</taxon>
        <taxon>Embryophyta</taxon>
        <taxon>Tracheophyta</taxon>
        <taxon>Spermatophyta</taxon>
        <taxon>Magnoliopsida</taxon>
        <taxon>eudicotyledons</taxon>
        <taxon>Gunneridae</taxon>
        <taxon>Pentapetalae</taxon>
        <taxon>rosids</taxon>
        <taxon>fabids</taxon>
        <taxon>Fabales</taxon>
        <taxon>Fabaceae</taxon>
        <taxon>Papilionoideae</taxon>
        <taxon>50 kb inversion clade</taxon>
        <taxon>NPAAA clade</taxon>
        <taxon>Hologalegina</taxon>
        <taxon>IRL clade</taxon>
        <taxon>Trifolieae</taxon>
        <taxon>Trifolium</taxon>
    </lineage>
</organism>
<dbReference type="EMBL" id="ASHM01226660">
    <property type="protein sequence ID" value="PNX68366.1"/>
    <property type="molecule type" value="Genomic_DNA"/>
</dbReference>
<gene>
    <name evidence="1" type="ORF">L195_g063944</name>
    <name evidence="2" type="ORF">L195_g064476</name>
</gene>
<dbReference type="AlphaFoldDB" id="A0A2K3KQ20"/>